<protein>
    <recommendedName>
        <fullName evidence="4">DUF3828 domain-containing protein</fullName>
    </recommendedName>
</protein>
<feature type="chain" id="PRO_5009200453" description="DUF3828 domain-containing protein" evidence="1">
    <location>
        <begin position="28"/>
        <end position="152"/>
    </location>
</feature>
<organism evidence="2 3">
    <name type="scientific">Rheinheimera salexigens</name>
    <dbReference type="NCBI Taxonomy" id="1628148"/>
    <lineage>
        <taxon>Bacteria</taxon>
        <taxon>Pseudomonadati</taxon>
        <taxon>Pseudomonadota</taxon>
        <taxon>Gammaproteobacteria</taxon>
        <taxon>Chromatiales</taxon>
        <taxon>Chromatiaceae</taxon>
        <taxon>Rheinheimera</taxon>
    </lineage>
</organism>
<sequence>MVFSWQSSGLWFGLLLFLTACSDPAPAITTQWGTPEAIATEFFDALYNANDLDKAKNFSTNNYANLLESYGTTRQVSRILMNVSFDEVIITLNPSSSNVRQQYDDEAHISVVLTGTHQGKKIADMRSVVLVKQSGRWLVNAVKADKFSRAVR</sequence>
<proteinExistence type="predicted"/>
<feature type="signal peptide" evidence="1">
    <location>
        <begin position="1"/>
        <end position="27"/>
    </location>
</feature>
<evidence type="ECO:0000313" key="2">
    <source>
        <dbReference type="EMBL" id="OEY69918.1"/>
    </source>
</evidence>
<keyword evidence="3" id="KW-1185">Reference proteome</keyword>
<dbReference type="Proteomes" id="UP000242258">
    <property type="component" value="Unassembled WGS sequence"/>
</dbReference>
<dbReference type="RefSeq" id="WP_070049487.1">
    <property type="nucleotide sequence ID" value="NZ_CBCSDO010000007.1"/>
</dbReference>
<accession>A0A1E7Q796</accession>
<dbReference type="EMBL" id="MKEK01000001">
    <property type="protein sequence ID" value="OEY69918.1"/>
    <property type="molecule type" value="Genomic_DNA"/>
</dbReference>
<dbReference type="OrthoDB" id="5767078at2"/>
<evidence type="ECO:0008006" key="4">
    <source>
        <dbReference type="Google" id="ProtNLM"/>
    </source>
</evidence>
<evidence type="ECO:0000256" key="1">
    <source>
        <dbReference type="SAM" id="SignalP"/>
    </source>
</evidence>
<keyword evidence="1" id="KW-0732">Signal</keyword>
<name>A0A1E7Q796_9GAMM</name>
<gene>
    <name evidence="2" type="ORF">BI198_10330</name>
</gene>
<dbReference type="STRING" id="1628148.BI198_10330"/>
<evidence type="ECO:0000313" key="3">
    <source>
        <dbReference type="Proteomes" id="UP000242258"/>
    </source>
</evidence>
<dbReference type="AlphaFoldDB" id="A0A1E7Q796"/>
<reference evidence="3" key="1">
    <citation type="submission" date="2016-09" db="EMBL/GenBank/DDBJ databases">
        <authorList>
            <person name="Wan X."/>
            <person name="Hou S."/>
        </authorList>
    </citation>
    <scope>NUCLEOTIDE SEQUENCE [LARGE SCALE GENOMIC DNA]</scope>
    <source>
        <strain evidence="3">KH87</strain>
    </source>
</reference>
<comment type="caution">
    <text evidence="2">The sequence shown here is derived from an EMBL/GenBank/DDBJ whole genome shotgun (WGS) entry which is preliminary data.</text>
</comment>